<evidence type="ECO:0000313" key="13">
    <source>
        <dbReference type="Proteomes" id="UP000293154"/>
    </source>
</evidence>
<evidence type="ECO:0000256" key="1">
    <source>
        <dbReference type="ARBA" id="ARBA00004429"/>
    </source>
</evidence>
<dbReference type="GO" id="GO:0015499">
    <property type="term" value="F:formate transmembrane transporter activity"/>
    <property type="evidence" value="ECO:0007669"/>
    <property type="project" value="UniProtKB-UniRule"/>
</dbReference>
<dbReference type="NCBIfam" id="TIGR00790">
    <property type="entry name" value="fnt"/>
    <property type="match status" value="1"/>
</dbReference>
<keyword evidence="2" id="KW-0813">Transport</keyword>
<keyword evidence="6 11" id="KW-1133">Transmembrane helix</keyword>
<dbReference type="InterPro" id="IPR024002">
    <property type="entry name" value="For/NO2_transpt_CS"/>
</dbReference>
<name>A0A411WH40_9GAMM</name>
<dbReference type="AlphaFoldDB" id="A0A411WH40"/>
<evidence type="ECO:0000313" key="12">
    <source>
        <dbReference type="EMBL" id="QBH95529.1"/>
    </source>
</evidence>
<dbReference type="PROSITE" id="PS01006">
    <property type="entry name" value="FORMATE_NITRITE_TP_2"/>
    <property type="match status" value="1"/>
</dbReference>
<keyword evidence="7 11" id="KW-0472">Membrane</keyword>
<evidence type="ECO:0000256" key="9">
    <source>
        <dbReference type="ARBA" id="ARBA00049660"/>
    </source>
</evidence>
<dbReference type="FunFam" id="1.20.1080.10:FF:000006">
    <property type="entry name" value="Formate transporter FocA"/>
    <property type="match status" value="1"/>
</dbReference>
<sequence>MDNPHANGVSCFSAPEMAKIAENAGIYKTSKPLSQVYISAILAGLFISIAFVFYITATTGTASAPYGWAKFLGGACFSLGLMLVVACGVDLFTSTILTSVAKASGKISLGQMLANWTHVYIGNFFGALFLVAIIWFAGQHTAANGQWGLNVLNTAQYKLHHSFTQAVFLGLMANLMVCLAVWMSYAGKSLMDKMFILILPIAMFVASGFEHSIANMFMIPMGIAIKNFAAPEFWLSVGVSVEQFSDLTLANFLLKNLLPVTIGNILGGLLVGLPFWFMYLRKTIDKAPTNANVMPLEPKSSASPPSPPESKAA</sequence>
<organism evidence="12 13">
    <name type="scientific">Limnobaculum zhutongyuii</name>
    <dbReference type="NCBI Taxonomy" id="2498113"/>
    <lineage>
        <taxon>Bacteria</taxon>
        <taxon>Pseudomonadati</taxon>
        <taxon>Pseudomonadota</taxon>
        <taxon>Gammaproteobacteria</taxon>
        <taxon>Enterobacterales</taxon>
        <taxon>Budviciaceae</taxon>
        <taxon>Limnobaculum</taxon>
    </lineage>
</organism>
<evidence type="ECO:0000256" key="6">
    <source>
        <dbReference type="ARBA" id="ARBA00022989"/>
    </source>
</evidence>
<evidence type="ECO:0000256" key="4">
    <source>
        <dbReference type="ARBA" id="ARBA00022519"/>
    </source>
</evidence>
<dbReference type="KEGG" id="prag:EKN56_03385"/>
<dbReference type="NCBIfam" id="TIGR04060">
    <property type="entry name" value="formate_focA"/>
    <property type="match status" value="1"/>
</dbReference>
<dbReference type="InterPro" id="IPR023999">
    <property type="entry name" value="Formate_transptr_FocA"/>
</dbReference>
<dbReference type="PANTHER" id="PTHR30520">
    <property type="entry name" value="FORMATE TRANSPORTER-RELATED"/>
    <property type="match status" value="1"/>
</dbReference>
<protein>
    <recommendedName>
        <fullName evidence="10">Formate transporter FocA</fullName>
    </recommendedName>
</protein>
<feature type="transmembrane region" description="Helical" evidence="11">
    <location>
        <begin position="163"/>
        <end position="182"/>
    </location>
</feature>
<keyword evidence="3" id="KW-1003">Cell membrane</keyword>
<accession>A0A411WH40</accession>
<proteinExistence type="inferred from homology"/>
<feature type="transmembrane region" description="Helical" evidence="11">
    <location>
        <begin position="194"/>
        <end position="214"/>
    </location>
</feature>
<feature type="transmembrane region" description="Helical" evidence="11">
    <location>
        <begin position="113"/>
        <end position="137"/>
    </location>
</feature>
<feature type="transmembrane region" description="Helical" evidence="11">
    <location>
        <begin position="257"/>
        <end position="280"/>
    </location>
</feature>
<keyword evidence="13" id="KW-1185">Reference proteome</keyword>
<dbReference type="GO" id="GO:0042802">
    <property type="term" value="F:identical protein binding"/>
    <property type="evidence" value="ECO:0007669"/>
    <property type="project" value="UniProtKB-ARBA"/>
</dbReference>
<gene>
    <name evidence="12" type="primary">focA</name>
    <name evidence="12" type="ORF">EKN56_03385</name>
</gene>
<feature type="transmembrane region" description="Helical" evidence="11">
    <location>
        <begin position="36"/>
        <end position="56"/>
    </location>
</feature>
<feature type="transmembrane region" description="Helical" evidence="11">
    <location>
        <begin position="68"/>
        <end position="92"/>
    </location>
</feature>
<evidence type="ECO:0000256" key="11">
    <source>
        <dbReference type="SAM" id="Phobius"/>
    </source>
</evidence>
<dbReference type="OrthoDB" id="9786493at2"/>
<reference evidence="12 13" key="1">
    <citation type="submission" date="2019-03" db="EMBL/GenBank/DDBJ databases">
        <title>Pragia sp. nov. isolated from the gut tract of Carduelis flavirostris.</title>
        <authorList>
            <person name="Ge Y."/>
        </authorList>
    </citation>
    <scope>NUCLEOTIDE SEQUENCE [LARGE SCALE GENOMIC DNA]</scope>
    <source>
        <strain evidence="12 13">CF-458</strain>
    </source>
</reference>
<comment type="catalytic activity">
    <reaction evidence="8">
        <text>formate(in) = formate(out)</text>
        <dbReference type="Rhea" id="RHEA:29679"/>
        <dbReference type="ChEBI" id="CHEBI:15740"/>
    </reaction>
</comment>
<evidence type="ECO:0000256" key="3">
    <source>
        <dbReference type="ARBA" id="ARBA00022475"/>
    </source>
</evidence>
<dbReference type="PANTHER" id="PTHR30520:SF10">
    <property type="entry name" value="FORMATE CHANNEL FOCA-RELATED"/>
    <property type="match status" value="1"/>
</dbReference>
<keyword evidence="5 11" id="KW-0812">Transmembrane</keyword>
<dbReference type="EMBL" id="CP034752">
    <property type="protein sequence ID" value="QBH95529.1"/>
    <property type="molecule type" value="Genomic_DNA"/>
</dbReference>
<evidence type="ECO:0000256" key="2">
    <source>
        <dbReference type="ARBA" id="ARBA00022448"/>
    </source>
</evidence>
<evidence type="ECO:0000256" key="8">
    <source>
        <dbReference type="ARBA" id="ARBA00035914"/>
    </source>
</evidence>
<dbReference type="GO" id="GO:0005886">
    <property type="term" value="C:plasma membrane"/>
    <property type="evidence" value="ECO:0007669"/>
    <property type="project" value="UniProtKB-SubCell"/>
</dbReference>
<dbReference type="Proteomes" id="UP000293154">
    <property type="component" value="Chromosome"/>
</dbReference>
<comment type="subcellular location">
    <subcellularLocation>
        <location evidence="1">Cell inner membrane</location>
        <topology evidence="1">Multi-pass membrane protein</topology>
    </subcellularLocation>
</comment>
<evidence type="ECO:0000256" key="7">
    <source>
        <dbReference type="ARBA" id="ARBA00023136"/>
    </source>
</evidence>
<keyword evidence="4" id="KW-0997">Cell inner membrane</keyword>
<dbReference type="Gene3D" id="1.20.1080.10">
    <property type="entry name" value="Glycerol uptake facilitator protein"/>
    <property type="match status" value="1"/>
</dbReference>
<dbReference type="InterPro" id="IPR023271">
    <property type="entry name" value="Aquaporin-like"/>
</dbReference>
<dbReference type="InterPro" id="IPR000292">
    <property type="entry name" value="For/NO2_transpt"/>
</dbReference>
<evidence type="ECO:0000256" key="5">
    <source>
        <dbReference type="ARBA" id="ARBA00022692"/>
    </source>
</evidence>
<evidence type="ECO:0000256" key="10">
    <source>
        <dbReference type="NCBIfam" id="TIGR04060"/>
    </source>
</evidence>
<dbReference type="Pfam" id="PF01226">
    <property type="entry name" value="Form_Nir_trans"/>
    <property type="match status" value="1"/>
</dbReference>
<comment type="similarity">
    <text evidence="9">Belongs to the FNT transporter (TC 1.A.16) family.</text>
</comment>